<dbReference type="GO" id="GO:0016787">
    <property type="term" value="F:hydrolase activity"/>
    <property type="evidence" value="ECO:0007669"/>
    <property type="project" value="UniProtKB-KW"/>
</dbReference>
<organism evidence="3 4">
    <name type="scientific">Oceanobacillus oncorhynchi</name>
    <dbReference type="NCBI Taxonomy" id="545501"/>
    <lineage>
        <taxon>Bacteria</taxon>
        <taxon>Bacillati</taxon>
        <taxon>Bacillota</taxon>
        <taxon>Bacilli</taxon>
        <taxon>Bacillales</taxon>
        <taxon>Bacillaceae</taxon>
        <taxon>Oceanobacillus</taxon>
    </lineage>
</organism>
<feature type="domain" description="Calcineurin-like phosphoesterase" evidence="2">
    <location>
        <begin position="6"/>
        <end position="204"/>
    </location>
</feature>
<dbReference type="Pfam" id="PF00149">
    <property type="entry name" value="Metallophos"/>
    <property type="match status" value="1"/>
</dbReference>
<dbReference type="PIRSF" id="PIRSF033091">
    <property type="entry name" value="Pesterase_YhaO"/>
    <property type="match status" value="1"/>
</dbReference>
<dbReference type="PANTHER" id="PTHR30337:SF7">
    <property type="entry name" value="PHOSPHOESTERASE"/>
    <property type="match status" value="1"/>
</dbReference>
<dbReference type="InterPro" id="IPR029052">
    <property type="entry name" value="Metallo-depent_PP-like"/>
</dbReference>
<dbReference type="InterPro" id="IPR004843">
    <property type="entry name" value="Calcineurin-like_PHP"/>
</dbReference>
<dbReference type="InterPro" id="IPR014576">
    <property type="entry name" value="Pesterase_YhaO"/>
</dbReference>
<accession>A0A0A1MZ68</accession>
<dbReference type="CDD" id="cd00840">
    <property type="entry name" value="MPP_Mre11_N"/>
    <property type="match status" value="1"/>
</dbReference>
<dbReference type="PANTHER" id="PTHR30337">
    <property type="entry name" value="COMPONENT OF ATP-DEPENDENT DSDNA EXONUCLEASE"/>
    <property type="match status" value="1"/>
</dbReference>
<dbReference type="AlphaFoldDB" id="A0A0A1MZ68"/>
<proteinExistence type="predicted"/>
<dbReference type="InterPro" id="IPR041796">
    <property type="entry name" value="Mre11_N"/>
</dbReference>
<reference evidence="3 4" key="1">
    <citation type="submission" date="2014-11" db="EMBL/GenBank/DDBJ databases">
        <authorList>
            <person name="Urmite Genomes Urmite Genomes"/>
        </authorList>
    </citation>
    <scope>NUCLEOTIDE SEQUENCE [LARGE SCALE GENOMIC DNA]</scope>
    <source>
        <strain evidence="3 4">Oc5</strain>
    </source>
</reference>
<protein>
    <submittedName>
        <fullName evidence="3">Putative metallophosphoesterase YhaO</fullName>
    </submittedName>
</protein>
<evidence type="ECO:0000313" key="4">
    <source>
        <dbReference type="Proteomes" id="UP000040453"/>
    </source>
</evidence>
<sequence length="404" mass="46743">MNAAVTFIHAADLHLDSLFKGLRHVPANLFKEIQESTFTALNHLVDEAINNKVDFVLLTGDLYDQESQSLKAQIRLRRAFERLADENIAVFLSYGNHDFRKGDAFVVEYPDNVYIFPDESVTSIPFYKNGEAAAAIYGFSYENRAVYENKSSEYERTEDEFPLHIAMLHGSVATNTEHDSYAPFQLKDLLNKRMDYWALGHIHKRQQLHTDPPVIYPGNIQGRHRKETGEKGCYLVNLSRHQVKQTFLPLQAIRYEEAQVDIRDCLTPSQAEKAIMRQLPEHSVPSLLYLNITARENDAFSPDDILVQELVEVINESLTEAFPWQYIYRYQLVLEEEPAQLKDAFLEDILEEADMAFIQEGLNEIYHHKDARKFLSPLSEEEEQIIKSDAYKLLNTLLRKERAK</sequence>
<dbReference type="OrthoDB" id="9773856at2"/>
<evidence type="ECO:0000256" key="1">
    <source>
        <dbReference type="ARBA" id="ARBA00022801"/>
    </source>
</evidence>
<dbReference type="RefSeq" id="WP_042534648.1">
    <property type="nucleotide sequence ID" value="NZ_CDGG01000001.1"/>
</dbReference>
<gene>
    <name evidence="3" type="primary">yhaO</name>
    <name evidence="3" type="ORF">BN997_03994</name>
</gene>
<evidence type="ECO:0000259" key="2">
    <source>
        <dbReference type="Pfam" id="PF00149"/>
    </source>
</evidence>
<dbReference type="EMBL" id="CDGG01000001">
    <property type="protein sequence ID" value="CEI84061.1"/>
    <property type="molecule type" value="Genomic_DNA"/>
</dbReference>
<dbReference type="STRING" id="545501.BN997_03994"/>
<dbReference type="Proteomes" id="UP000040453">
    <property type="component" value="Unassembled WGS sequence"/>
</dbReference>
<evidence type="ECO:0000313" key="3">
    <source>
        <dbReference type="EMBL" id="CEI84061.1"/>
    </source>
</evidence>
<name>A0A0A1MZ68_9BACI</name>
<keyword evidence="4" id="KW-1185">Reference proteome</keyword>
<dbReference type="InterPro" id="IPR050535">
    <property type="entry name" value="DNA_Repair-Maintenance_Comp"/>
</dbReference>
<keyword evidence="1" id="KW-0378">Hydrolase</keyword>
<dbReference type="Gene3D" id="3.60.21.10">
    <property type="match status" value="1"/>
</dbReference>
<dbReference type="SUPFAM" id="SSF56300">
    <property type="entry name" value="Metallo-dependent phosphatases"/>
    <property type="match status" value="1"/>
</dbReference>